<protein>
    <submittedName>
        <fullName evidence="1">Uncharacterized protein</fullName>
    </submittedName>
</protein>
<sequence>MSPLIQLGCTPAEAISTLLARKKPGLRKIRQWNSSSRMRSRKQVAPSPSTSLCLLRCRPSNGFDGGMCTSQRLAQEQSLSVSDKPCNSPTEHVMRLRLFLVLTSLRSVPTVIPIHGTPWEDSQEVSLSVCDGFIGTGLKYLYFDHYQPQESDYGLPVVAYNTPPNHPVKNQKRAVHAQVNGSVKPWPSNVGKMLGLVDPPFGQPKCGKPCEINTDPGLPATKKGTYKPARAAQLRNFEPIRSKSWPTCPMTPDGKVEFSNPNPQSTDSPYCKVFVDAEACTPDKIIAKRKKAIDCTEDPNYKGCRRHTLKMAPTMNECIKKPIICNPDLAVPK</sequence>
<comment type="caution">
    <text evidence="1">The sequence shown here is derived from an EMBL/GenBank/DDBJ whole genome shotgun (WGS) entry which is preliminary data.</text>
</comment>
<dbReference type="OrthoDB" id="2518975at2759"/>
<keyword evidence="2" id="KW-1185">Reference proteome</keyword>
<accession>A0A9Q3H0M0</accession>
<evidence type="ECO:0000313" key="2">
    <source>
        <dbReference type="Proteomes" id="UP000765509"/>
    </source>
</evidence>
<dbReference type="AlphaFoldDB" id="A0A9Q3H0M0"/>
<evidence type="ECO:0000313" key="1">
    <source>
        <dbReference type="EMBL" id="MBW0485230.1"/>
    </source>
</evidence>
<proteinExistence type="predicted"/>
<gene>
    <name evidence="1" type="ORF">O181_024945</name>
</gene>
<dbReference type="EMBL" id="AVOT02008068">
    <property type="protein sequence ID" value="MBW0485230.1"/>
    <property type="molecule type" value="Genomic_DNA"/>
</dbReference>
<name>A0A9Q3H0M0_9BASI</name>
<dbReference type="Proteomes" id="UP000765509">
    <property type="component" value="Unassembled WGS sequence"/>
</dbReference>
<reference evidence="1" key="1">
    <citation type="submission" date="2021-03" db="EMBL/GenBank/DDBJ databases">
        <title>Draft genome sequence of rust myrtle Austropuccinia psidii MF-1, a brazilian biotype.</title>
        <authorList>
            <person name="Quecine M.C."/>
            <person name="Pachon D.M.R."/>
            <person name="Bonatelli M.L."/>
            <person name="Correr F.H."/>
            <person name="Franceschini L.M."/>
            <person name="Leite T.F."/>
            <person name="Margarido G.R.A."/>
            <person name="Almeida C.A."/>
            <person name="Ferrarezi J.A."/>
            <person name="Labate C.A."/>
        </authorList>
    </citation>
    <scope>NUCLEOTIDE SEQUENCE</scope>
    <source>
        <strain evidence="1">MF-1</strain>
    </source>
</reference>
<organism evidence="1 2">
    <name type="scientific">Austropuccinia psidii MF-1</name>
    <dbReference type="NCBI Taxonomy" id="1389203"/>
    <lineage>
        <taxon>Eukaryota</taxon>
        <taxon>Fungi</taxon>
        <taxon>Dikarya</taxon>
        <taxon>Basidiomycota</taxon>
        <taxon>Pucciniomycotina</taxon>
        <taxon>Pucciniomycetes</taxon>
        <taxon>Pucciniales</taxon>
        <taxon>Sphaerophragmiaceae</taxon>
        <taxon>Austropuccinia</taxon>
    </lineage>
</organism>